<keyword evidence="2" id="KW-1185">Reference proteome</keyword>
<comment type="caution">
    <text evidence="1">The sequence shown here is derived from an EMBL/GenBank/DDBJ whole genome shotgun (WGS) entry which is preliminary data.</text>
</comment>
<sequence>MGNSLHVVLDNYIGTAPIPCHLQLGASPSIDLSRDFGKDHKGVVKETFSVLYTVGKETCKVSLIRLDVDQHSNAEKVNFVICDVVSMFTYAELDMEITETNHIRIDPCRWLLSECIISSKTNKSFDAWGGVVDTAVHLYGSGSRWGLLVVQSKKKRREGEAEEATVAHYFVKSSGTSFHGSTGTDIGLSVVAKCGVSNGKFDITVEGPEQHPVSALLYMFDEVFKTGIWKPTMCPHCHHKRKGKVFWQSDSEDSDSASIPVPLATPKNARGVSNGGRFQGNGNGNYFENNVMIFRKKR</sequence>
<dbReference type="AlphaFoldDB" id="A0AAN9MZN3"/>
<dbReference type="EMBL" id="JAYMYR010000005">
    <property type="protein sequence ID" value="KAK7364019.1"/>
    <property type="molecule type" value="Genomic_DNA"/>
</dbReference>
<evidence type="ECO:0000313" key="1">
    <source>
        <dbReference type="EMBL" id="KAK7364019.1"/>
    </source>
</evidence>
<organism evidence="1 2">
    <name type="scientific">Phaseolus coccineus</name>
    <name type="common">Scarlet runner bean</name>
    <name type="synonym">Phaseolus multiflorus</name>
    <dbReference type="NCBI Taxonomy" id="3886"/>
    <lineage>
        <taxon>Eukaryota</taxon>
        <taxon>Viridiplantae</taxon>
        <taxon>Streptophyta</taxon>
        <taxon>Embryophyta</taxon>
        <taxon>Tracheophyta</taxon>
        <taxon>Spermatophyta</taxon>
        <taxon>Magnoliopsida</taxon>
        <taxon>eudicotyledons</taxon>
        <taxon>Gunneridae</taxon>
        <taxon>Pentapetalae</taxon>
        <taxon>rosids</taxon>
        <taxon>fabids</taxon>
        <taxon>Fabales</taxon>
        <taxon>Fabaceae</taxon>
        <taxon>Papilionoideae</taxon>
        <taxon>50 kb inversion clade</taxon>
        <taxon>NPAAA clade</taxon>
        <taxon>indigoferoid/millettioid clade</taxon>
        <taxon>Phaseoleae</taxon>
        <taxon>Phaseolus</taxon>
    </lineage>
</organism>
<name>A0AAN9MZN3_PHACN</name>
<evidence type="ECO:0000313" key="2">
    <source>
        <dbReference type="Proteomes" id="UP001374584"/>
    </source>
</evidence>
<proteinExistence type="predicted"/>
<dbReference type="Proteomes" id="UP001374584">
    <property type="component" value="Unassembled WGS sequence"/>
</dbReference>
<gene>
    <name evidence="1" type="ORF">VNO80_12341</name>
</gene>
<protein>
    <submittedName>
        <fullName evidence="1">Uncharacterized protein</fullName>
    </submittedName>
</protein>
<reference evidence="1 2" key="1">
    <citation type="submission" date="2024-01" db="EMBL/GenBank/DDBJ databases">
        <title>The genomes of 5 underutilized Papilionoideae crops provide insights into root nodulation and disease resistanc.</title>
        <authorList>
            <person name="Jiang F."/>
        </authorList>
    </citation>
    <scope>NUCLEOTIDE SEQUENCE [LARGE SCALE GENOMIC DNA]</scope>
    <source>
        <strain evidence="1">JINMINGXINNONG_FW02</strain>
        <tissue evidence="1">Leaves</tissue>
    </source>
</reference>
<accession>A0AAN9MZN3</accession>